<comment type="caution">
    <text evidence="4">The sequence shown here is derived from an EMBL/GenBank/DDBJ whole genome shotgun (WGS) entry which is preliminary data.</text>
</comment>
<dbReference type="SUPFAM" id="SSF53067">
    <property type="entry name" value="Actin-like ATPase domain"/>
    <property type="match status" value="1"/>
</dbReference>
<dbReference type="GO" id="GO:0005524">
    <property type="term" value="F:ATP binding"/>
    <property type="evidence" value="ECO:0007669"/>
    <property type="project" value="UniProtKB-KW"/>
</dbReference>
<comment type="similarity">
    <text evidence="3">Belongs to the heat shock protein 70 family.</text>
</comment>
<dbReference type="PANTHER" id="PTHR19375">
    <property type="entry name" value="HEAT SHOCK PROTEIN 70KDA"/>
    <property type="match status" value="1"/>
</dbReference>
<proteinExistence type="inferred from homology"/>
<dbReference type="Proteomes" id="UP001054902">
    <property type="component" value="Unassembled WGS sequence"/>
</dbReference>
<keyword evidence="5" id="KW-1185">Reference proteome</keyword>
<accession>A0AAD3CGU0</accession>
<dbReference type="GO" id="GO:0140662">
    <property type="term" value="F:ATP-dependent protein folding chaperone"/>
    <property type="evidence" value="ECO:0007669"/>
    <property type="project" value="InterPro"/>
</dbReference>
<sequence length="534" mass="58537">MTETNEENYVSVGLDVGSQNARIFISQKSSAIPSIVPNEIGQRYTLALSTPEPEIEADPMNDQYWDNNQKKKDAKVKKEVHYLYGDAARKSLQREKKSLAQHTILNMVEMEPSEDDVFDHKEACASFFQHLTSLTTNASHTKAQTLRYVLSIPPSQGDELASHTNLSEVIQRGLLKSIDLEGGYKKSDKKRIHSEKRIVSVLTHPIAIAHAHKLFQDSSKSQNVLIVDWGAASLSMSHVKIVSGIAQIQEHVVESSLSGKNIVSLLVKHIAELFERKNRGIPPGEVLYNKKAKAKLEVAAEDALRTFGYSPKVTITIDGLFEGMDCHVDVMLARFEMLLGNILRSAEGKLNVFQGGVDKFDTVIGAGNIMRMKCVEKMMDRIFPKDKVSRGESINVVPPEEAAAMGCAMYGSEFLSSNYHIGAEEEEEKILDHGLVEEEVSLSPLSIGLSLVEGDPAAVIMVEQGAPLPALVTKMVDVSGCSGDSLDIVQIIDDEKPVGKIEGIQDQKEIEITMELTVTGNLNVAVNGGPMSTI</sequence>
<evidence type="ECO:0000256" key="2">
    <source>
        <dbReference type="ARBA" id="ARBA00022840"/>
    </source>
</evidence>
<dbReference type="InterPro" id="IPR013126">
    <property type="entry name" value="Hsp_70_fam"/>
</dbReference>
<reference evidence="4 5" key="1">
    <citation type="journal article" date="2021" name="Sci. Rep.">
        <title>The genome of the diatom Chaetoceros tenuissimus carries an ancient integrated fragment of an extant virus.</title>
        <authorList>
            <person name="Hongo Y."/>
            <person name="Kimura K."/>
            <person name="Takaki Y."/>
            <person name="Yoshida Y."/>
            <person name="Baba S."/>
            <person name="Kobayashi G."/>
            <person name="Nagasaki K."/>
            <person name="Hano T."/>
            <person name="Tomaru Y."/>
        </authorList>
    </citation>
    <scope>NUCLEOTIDE SEQUENCE [LARGE SCALE GENOMIC DNA]</scope>
    <source>
        <strain evidence="4 5">NIES-3715</strain>
    </source>
</reference>
<organism evidence="4 5">
    <name type="scientific">Chaetoceros tenuissimus</name>
    <dbReference type="NCBI Taxonomy" id="426638"/>
    <lineage>
        <taxon>Eukaryota</taxon>
        <taxon>Sar</taxon>
        <taxon>Stramenopiles</taxon>
        <taxon>Ochrophyta</taxon>
        <taxon>Bacillariophyta</taxon>
        <taxon>Coscinodiscophyceae</taxon>
        <taxon>Chaetocerotophycidae</taxon>
        <taxon>Chaetocerotales</taxon>
        <taxon>Chaetocerotaceae</taxon>
        <taxon>Chaetoceros</taxon>
    </lineage>
</organism>
<keyword evidence="2 3" id="KW-0067">ATP-binding</keyword>
<dbReference type="InterPro" id="IPR043129">
    <property type="entry name" value="ATPase_NBD"/>
</dbReference>
<evidence type="ECO:0000256" key="3">
    <source>
        <dbReference type="RuleBase" id="RU003322"/>
    </source>
</evidence>
<evidence type="ECO:0000313" key="4">
    <source>
        <dbReference type="EMBL" id="GFH45566.1"/>
    </source>
</evidence>
<dbReference type="EMBL" id="BLLK01000020">
    <property type="protein sequence ID" value="GFH45566.1"/>
    <property type="molecule type" value="Genomic_DNA"/>
</dbReference>
<dbReference type="AlphaFoldDB" id="A0AAD3CGU0"/>
<dbReference type="Gene3D" id="3.30.30.30">
    <property type="match status" value="1"/>
</dbReference>
<protein>
    <submittedName>
        <fullName evidence="4">Uncharacterized protein</fullName>
    </submittedName>
</protein>
<dbReference type="Pfam" id="PF00012">
    <property type="entry name" value="HSP70"/>
    <property type="match status" value="1"/>
</dbReference>
<dbReference type="Gene3D" id="3.90.640.10">
    <property type="entry name" value="Actin, Chain A, domain 4"/>
    <property type="match status" value="1"/>
</dbReference>
<dbReference type="Gene3D" id="3.30.420.40">
    <property type="match status" value="2"/>
</dbReference>
<evidence type="ECO:0000256" key="1">
    <source>
        <dbReference type="ARBA" id="ARBA00022741"/>
    </source>
</evidence>
<keyword evidence="1 3" id="KW-0547">Nucleotide-binding</keyword>
<gene>
    <name evidence="4" type="ORF">CTEN210_02040</name>
</gene>
<evidence type="ECO:0000313" key="5">
    <source>
        <dbReference type="Proteomes" id="UP001054902"/>
    </source>
</evidence>
<name>A0AAD3CGU0_9STRA</name>